<keyword evidence="7" id="KW-0511">Multifunctional enzyme</keyword>
<dbReference type="SUPFAM" id="SSF53901">
    <property type="entry name" value="Thiolase-like"/>
    <property type="match status" value="1"/>
</dbReference>
<dbReference type="SUPFAM" id="SSF51735">
    <property type="entry name" value="NAD(P)-binding Rossmann-fold domains"/>
    <property type="match status" value="2"/>
</dbReference>
<dbReference type="InterPro" id="IPR036736">
    <property type="entry name" value="ACP-like_sf"/>
</dbReference>
<evidence type="ECO:0000256" key="8">
    <source>
        <dbReference type="ARBA" id="ARBA00023315"/>
    </source>
</evidence>
<feature type="region of interest" description="N-terminal hotdog fold" evidence="9">
    <location>
        <begin position="990"/>
        <end position="1123"/>
    </location>
</feature>
<dbReference type="InterPro" id="IPR049551">
    <property type="entry name" value="PKS_DH_C"/>
</dbReference>
<dbReference type="Pfam" id="PF14765">
    <property type="entry name" value="PS-DH"/>
    <property type="match status" value="1"/>
</dbReference>
<dbReference type="InterPro" id="IPR016035">
    <property type="entry name" value="Acyl_Trfase/lysoPLipase"/>
</dbReference>
<dbReference type="Pfam" id="PF02801">
    <property type="entry name" value="Ketoacyl-synt_C"/>
    <property type="match status" value="1"/>
</dbReference>
<evidence type="ECO:0000256" key="1">
    <source>
        <dbReference type="ARBA" id="ARBA00022450"/>
    </source>
</evidence>
<feature type="domain" description="Carrier" evidence="11">
    <location>
        <begin position="2341"/>
        <end position="2418"/>
    </location>
</feature>
<dbReference type="GO" id="GO:1901336">
    <property type="term" value="P:lactone biosynthetic process"/>
    <property type="evidence" value="ECO:0007669"/>
    <property type="project" value="UniProtKB-ARBA"/>
</dbReference>
<evidence type="ECO:0000256" key="10">
    <source>
        <dbReference type="SAM" id="MobiDB-lite"/>
    </source>
</evidence>
<keyword evidence="3" id="KW-0489">Methyltransferase</keyword>
<feature type="compositionally biased region" description="Low complexity" evidence="10">
    <location>
        <begin position="1"/>
        <end position="21"/>
    </location>
</feature>
<dbReference type="GO" id="GO:0016491">
    <property type="term" value="F:oxidoreductase activity"/>
    <property type="evidence" value="ECO:0007669"/>
    <property type="project" value="UniProtKB-KW"/>
</dbReference>
<dbReference type="InterPro" id="IPR020806">
    <property type="entry name" value="PKS_PP-bd"/>
</dbReference>
<evidence type="ECO:0000259" key="12">
    <source>
        <dbReference type="PROSITE" id="PS52004"/>
    </source>
</evidence>
<dbReference type="Pfam" id="PF00109">
    <property type="entry name" value="ketoacyl-synt"/>
    <property type="match status" value="1"/>
</dbReference>
<dbReference type="Proteomes" id="UP001153618">
    <property type="component" value="Unassembled WGS sequence"/>
</dbReference>
<dbReference type="InterPro" id="IPR020841">
    <property type="entry name" value="PKS_Beta-ketoAc_synthase_dom"/>
</dbReference>
<dbReference type="SUPFAM" id="SSF55048">
    <property type="entry name" value="Probable ACP-binding domain of malonyl-CoA ACP transacylase"/>
    <property type="match status" value="1"/>
</dbReference>
<keyword evidence="5" id="KW-0521">NADP</keyword>
<dbReference type="InterPro" id="IPR050091">
    <property type="entry name" value="PKS_NRPS_Biosynth_Enz"/>
</dbReference>
<dbReference type="InterPro" id="IPR014031">
    <property type="entry name" value="Ketoacyl_synth_C"/>
</dbReference>
<dbReference type="GO" id="GO:0004312">
    <property type="term" value="F:fatty acid synthase activity"/>
    <property type="evidence" value="ECO:0007669"/>
    <property type="project" value="TreeGrafter"/>
</dbReference>
<dbReference type="PROSITE" id="PS00606">
    <property type="entry name" value="KS3_1"/>
    <property type="match status" value="1"/>
</dbReference>
<dbReference type="InterPro" id="IPR014030">
    <property type="entry name" value="Ketoacyl_synth_N"/>
</dbReference>
<feature type="region of interest" description="C-terminal hotdog fold" evidence="9">
    <location>
        <begin position="1151"/>
        <end position="1303"/>
    </location>
</feature>
<dbReference type="Gene3D" id="3.40.50.150">
    <property type="entry name" value="Vaccinia Virus protein VP39"/>
    <property type="match status" value="1"/>
</dbReference>
<dbReference type="SUPFAM" id="SSF50129">
    <property type="entry name" value="GroES-like"/>
    <property type="match status" value="1"/>
</dbReference>
<dbReference type="Pfam" id="PF13602">
    <property type="entry name" value="ADH_zinc_N_2"/>
    <property type="match status" value="1"/>
</dbReference>
<dbReference type="InterPro" id="IPR056501">
    <property type="entry name" value="NAD-bd_HRPKS_sdrA"/>
</dbReference>
<dbReference type="InterPro" id="IPR029063">
    <property type="entry name" value="SAM-dependent_MTases_sf"/>
</dbReference>
<dbReference type="SUPFAM" id="SSF52151">
    <property type="entry name" value="FabD/lysophospholipase-like"/>
    <property type="match status" value="1"/>
</dbReference>
<evidence type="ECO:0000256" key="5">
    <source>
        <dbReference type="ARBA" id="ARBA00022857"/>
    </source>
</evidence>
<dbReference type="PROSITE" id="PS52004">
    <property type="entry name" value="KS3_2"/>
    <property type="match status" value="1"/>
</dbReference>
<dbReference type="SMART" id="SM00827">
    <property type="entry name" value="PKS_AT"/>
    <property type="match status" value="1"/>
</dbReference>
<evidence type="ECO:0000256" key="6">
    <source>
        <dbReference type="ARBA" id="ARBA00023002"/>
    </source>
</evidence>
<feature type="domain" description="Ketosynthase family 3 (KS3)" evidence="12">
    <location>
        <begin position="52"/>
        <end position="474"/>
    </location>
</feature>
<dbReference type="SMART" id="SM00822">
    <property type="entry name" value="PKS_KR"/>
    <property type="match status" value="1"/>
</dbReference>
<dbReference type="SMART" id="SM00826">
    <property type="entry name" value="PKS_DH"/>
    <property type="match status" value="1"/>
</dbReference>
<evidence type="ECO:0000313" key="14">
    <source>
        <dbReference type="EMBL" id="CAG8084159.1"/>
    </source>
</evidence>
<reference evidence="14" key="1">
    <citation type="submission" date="2021-07" db="EMBL/GenBank/DDBJ databases">
        <authorList>
            <person name="Branca A.L. A."/>
        </authorList>
    </citation>
    <scope>NUCLEOTIDE SEQUENCE</scope>
</reference>
<dbReference type="Gene3D" id="3.40.50.720">
    <property type="entry name" value="NAD(P)-binding Rossmann-like Domain"/>
    <property type="match status" value="1"/>
</dbReference>
<dbReference type="InterPro" id="IPR013968">
    <property type="entry name" value="PKS_KR"/>
</dbReference>
<dbReference type="CDD" id="cd05195">
    <property type="entry name" value="enoyl_red"/>
    <property type="match status" value="1"/>
</dbReference>
<dbReference type="EMBL" id="CAJVOS010000021">
    <property type="protein sequence ID" value="CAG8084159.1"/>
    <property type="molecule type" value="Genomic_DNA"/>
</dbReference>
<feature type="domain" description="PKS/mFAS DH" evidence="13">
    <location>
        <begin position="990"/>
        <end position="1303"/>
    </location>
</feature>
<dbReference type="InterPro" id="IPR006162">
    <property type="entry name" value="Ppantetheine_attach_site"/>
</dbReference>
<evidence type="ECO:0000256" key="2">
    <source>
        <dbReference type="ARBA" id="ARBA00022553"/>
    </source>
</evidence>
<sequence length="2426" mass="262055">MTIRSGTNGSHNGSSTDTNGNHVGTSNATNDNPPTTTEIPCNETTYEGEDISSAIAVIGVSGRFPGDGTTPRHLWDLLKEGKSALAEVPKSRFNVDGFYHPDGGRAGTFNTNKGYFLKQDVDRFDAGFFSITPEEARGMDPVQRILLELAYEGLENAGLRIDQVAEQHMSCYVGACQHDYWDMQAFDMDCAPKYTATGTGPALLSNRISWFFNLKGPSLTIDTACSSSLTALHVASQSIRNGESDSALVGGLGLQLLPNFGVFMSSMSFLSPDNQCHSFDSSANGYARAEGGGFVVLKRLDKALEDRDTIRAVIRGTGTNQDGRTLGITQPSAARQEELIRSTYASAGLKFDDTNYFEAHGTGTKVGDPIECSVIGSVFGPSRELPVYVGSVKSNIGHLEGASGIAGLVKTIYSLESGVIAPTYGLEKVNPKIRLEDWKIEIPTTAMEWPTGLRRASINSFGYGGANAHAILDDAYHFLKSHHLRGHHNTKIHGPKLNGLTQTEGELSTRGPPKLFLLSSHEESGILRLSQSLQTYLSEVNTKEETEDQFLHRLAYTLSEKRSNLPWKSFATASTIKELEQALDDAPVRAARVPRQQALTFIFTGQGAQWFAMGRSLQNYPVFQSSLAASSGYLKLFGCTWDLVEELGRSAEESKIDIPSISQPACTALQLAIVDLLESWNIRPQTAIGHSSGEIAAAYVKGAFGKEAAMRISYFRGLLTSTITKEGSMAAVGLGVGAADEYLRRVSAGKVVVACINSPSSATLSGDVAGIDEVVKTLDADGIFVRKLRVSTAYHSHHMEFIAGEYLAAMTGAWEPTPDSSGVRMFSSVTSKIIDNADLGPSYWVANLVSPVNFSGAVSAAANSGALGKRKSSGKKGSADVMVEIGPHAALQGPLKQILDNLSAKGTPPRYLSAIKRKQDAIQTTLDVVGELVALGHSCDVPMVNCYAKVDEPGLSTLVDIPPYAWNTSVSHWHESAALTAYKQRTHPRLDLLGTRDERSTESEPAWRNYLRVAEQPWIEHHQFQGTIIYPMAGIIVMAIEATRQVETRTDVSGYNIRDVNVRSALVVPLEETVETRLQLLPLRSGSNSTTSNWTEFVVSSRKERGSWTTNCTGLISTSYKQDANSAFLNEEAAANAQLKTTYDQTVQADLPNLDPAAFYSKLEDSGFSLGPSFRGVKSLNLLNGRSHFSMEVLDTRKWYPKAWEPAHLIHPAVLDVFVHLLISSTSDGAELKARVPISTASLYVSADISQSRGRMCLGFTSSKNHGAVNMMSDVIAFGEDNNTPLVALRGCQTVPLRGASSGNSASDVQSMNHVPVTPQLVPDIELAGPEQLERALQGTSLSLSDKLAGYLALVAQKLPAIDILEYNPSTGSLLLNALASVPGDKVSDRIMSITLAGPLDGPSNIEARVPDLWAQLVQNQTLDLSQDPSPQGFEDGTQDVIVFDTAIEHEGDYMTILKHIKGLLKRNGTLLIASDPRNSVVGPVTFELLESAGFSMTQVNCDGQSKFFIARKIPDSSAVRNVLIVTPNDPSAQLSSAIGQLESNLIAQSFHVVSTTLGDIPEHTSPYILLAALDFEHPLLESVDQQDFSKLRSLFLGSFGTLWLTTNAESSGLVKGLGRTIRAEHPDIGFTTLSLDSSAPLSVDANLNAICRLTEKLSGKSLLEATDSEYTVRGGDLLVERLIPHADVKALLDSSKSGVRLPAIKSPLGQAKKPLKLYIREPGLLNTLEYVPVQELIDPLSPGEVEIQVGSVGLNFRDVMVAMGQMEDSTLGIECSGVVCRVGPGVSKFKLGDRVFGMHAGCFQTRLRVDQRTFQKTPDHLGNEEAASLMCTYATVVHALVDVGRLQRGESVLIHSAAGGVGQAAIRLAQFLGADIFATVSSEKKKRFLVNQYGIDESHIFNSRDFSFADGILRLTSQTGVDVVLNSLAQEALRRTWHCVAPFGRFIELGKRDIYDNSALEMRPFLNNITFAGLDILTQVIDFPDRFEKIGIQVSNLLQSGAIAPLNNILRYSFGEAEEAFRLMQTGGHIGKIVLSLHPHDIVPVVPESLGSFSLPQSGTYILIGGLGGIGRSIAKVLAERGAKTLIFLSRSGSSNPEARSFLEEFQHVGILATAIAVDVAEKAQLQAVIERIHHNFPPIKGVIHCAMDLRDGIYSNMSVDDWHLSLRPKLLATRNLHDLLPDDLDFFVCLSSIAGIIGSRGQANYNAGNAYQDALMQTRAARGLAATSINLSLVVGIGVSTERSEVFQLLKDGGLLGMNESEVLNVVKAAISGRAPTQVALGASTGGQLEQMSASDPYWFADSRFAFLSQLNRQGSDASATNGAQDWKKLLSSASSKEEVYDLILTQLLEGISRIIKTEAQDMDPRKSLPALGIDSLVAIEIRTWLLKEFQADLSVFDIVSNDPLTEFAKKTIAKTALVPAGLS</sequence>
<dbReference type="SMART" id="SM00829">
    <property type="entry name" value="PKS_ER"/>
    <property type="match status" value="1"/>
</dbReference>
<dbReference type="Pfam" id="PF08240">
    <property type="entry name" value="ADH_N"/>
    <property type="match status" value="1"/>
</dbReference>
<dbReference type="PANTHER" id="PTHR43775">
    <property type="entry name" value="FATTY ACID SYNTHASE"/>
    <property type="match status" value="1"/>
</dbReference>
<dbReference type="GO" id="GO:0030639">
    <property type="term" value="P:polyketide biosynthetic process"/>
    <property type="evidence" value="ECO:0007669"/>
    <property type="project" value="UniProtKB-ARBA"/>
</dbReference>
<dbReference type="Gene3D" id="1.10.1200.10">
    <property type="entry name" value="ACP-like"/>
    <property type="match status" value="1"/>
</dbReference>
<dbReference type="SMART" id="SM00823">
    <property type="entry name" value="PKS_PP"/>
    <property type="match status" value="1"/>
</dbReference>
<dbReference type="GO" id="GO:0031177">
    <property type="term" value="F:phosphopantetheine binding"/>
    <property type="evidence" value="ECO:0007669"/>
    <property type="project" value="InterPro"/>
</dbReference>
<name>A0A9W4HQ34_PENOL</name>
<dbReference type="PROSITE" id="PS00012">
    <property type="entry name" value="PHOSPHOPANTETHEINE"/>
    <property type="match status" value="1"/>
</dbReference>
<dbReference type="InterPro" id="IPR049552">
    <property type="entry name" value="PKS_DH_N"/>
</dbReference>
<dbReference type="PROSITE" id="PS52019">
    <property type="entry name" value="PKS_MFAS_DH"/>
    <property type="match status" value="1"/>
</dbReference>
<dbReference type="InterPro" id="IPR011032">
    <property type="entry name" value="GroES-like_sf"/>
</dbReference>
<feature type="active site" description="Proton donor; for dehydratase activity" evidence="9">
    <location>
        <position position="1216"/>
    </location>
</feature>
<dbReference type="GO" id="GO:0032259">
    <property type="term" value="P:methylation"/>
    <property type="evidence" value="ECO:0007669"/>
    <property type="project" value="UniProtKB-KW"/>
</dbReference>
<organism evidence="14 15">
    <name type="scientific">Penicillium olsonii</name>
    <dbReference type="NCBI Taxonomy" id="99116"/>
    <lineage>
        <taxon>Eukaryota</taxon>
        <taxon>Fungi</taxon>
        <taxon>Dikarya</taxon>
        <taxon>Ascomycota</taxon>
        <taxon>Pezizomycotina</taxon>
        <taxon>Eurotiomycetes</taxon>
        <taxon>Eurotiomycetidae</taxon>
        <taxon>Eurotiales</taxon>
        <taxon>Aspergillaceae</taxon>
        <taxon>Penicillium</taxon>
    </lineage>
</organism>
<keyword evidence="4" id="KW-0808">Transferase</keyword>
<dbReference type="InterPro" id="IPR049900">
    <property type="entry name" value="PKS_mFAS_DH"/>
</dbReference>
<dbReference type="InterPro" id="IPR016039">
    <property type="entry name" value="Thiolase-like"/>
</dbReference>
<dbReference type="Pfam" id="PF00550">
    <property type="entry name" value="PP-binding"/>
    <property type="match status" value="1"/>
</dbReference>
<comment type="caution">
    <text evidence="14">The sequence shown here is derived from an EMBL/GenBank/DDBJ whole genome shotgun (WGS) entry which is preliminary data.</text>
</comment>
<dbReference type="Gene3D" id="3.90.180.10">
    <property type="entry name" value="Medium-chain alcohol dehydrogenases, catalytic domain"/>
    <property type="match status" value="1"/>
</dbReference>
<dbReference type="InterPro" id="IPR018201">
    <property type="entry name" value="Ketoacyl_synth_AS"/>
</dbReference>
<dbReference type="InterPro" id="IPR057326">
    <property type="entry name" value="KR_dom"/>
</dbReference>
<dbReference type="SUPFAM" id="SSF53335">
    <property type="entry name" value="S-adenosyl-L-methionine-dependent methyltransferases"/>
    <property type="match status" value="1"/>
</dbReference>
<feature type="compositionally biased region" description="Polar residues" evidence="10">
    <location>
        <begin position="22"/>
        <end position="42"/>
    </location>
</feature>
<evidence type="ECO:0000259" key="11">
    <source>
        <dbReference type="PROSITE" id="PS50075"/>
    </source>
</evidence>
<dbReference type="SMART" id="SM00825">
    <property type="entry name" value="PKS_KS"/>
    <property type="match status" value="1"/>
</dbReference>
<keyword evidence="1" id="KW-0596">Phosphopantetheine</keyword>
<evidence type="ECO:0000313" key="15">
    <source>
        <dbReference type="Proteomes" id="UP001153618"/>
    </source>
</evidence>
<keyword evidence="15" id="KW-1185">Reference proteome</keyword>
<accession>A0A9W4HQ34</accession>
<dbReference type="Gene3D" id="3.10.129.110">
    <property type="entry name" value="Polyketide synthase dehydratase"/>
    <property type="match status" value="1"/>
</dbReference>
<evidence type="ECO:0000256" key="4">
    <source>
        <dbReference type="ARBA" id="ARBA00022679"/>
    </source>
</evidence>
<keyword evidence="6" id="KW-0560">Oxidoreductase</keyword>
<dbReference type="InterPro" id="IPR020843">
    <property type="entry name" value="ER"/>
</dbReference>
<evidence type="ECO:0000259" key="13">
    <source>
        <dbReference type="PROSITE" id="PS52019"/>
    </source>
</evidence>
<feature type="active site" description="Proton acceptor; for dehydratase activity" evidence="9">
    <location>
        <position position="1022"/>
    </location>
</feature>
<evidence type="ECO:0000256" key="3">
    <source>
        <dbReference type="ARBA" id="ARBA00022603"/>
    </source>
</evidence>
<keyword evidence="8" id="KW-0012">Acyltransferase</keyword>
<dbReference type="Pfam" id="PF00698">
    <property type="entry name" value="Acyl_transf_1"/>
    <property type="match status" value="1"/>
</dbReference>
<dbReference type="Pfam" id="PF21089">
    <property type="entry name" value="PKS_DH_N"/>
    <property type="match status" value="1"/>
</dbReference>
<dbReference type="InterPro" id="IPR020807">
    <property type="entry name" value="PKS_DH"/>
</dbReference>
<dbReference type="CDD" id="cd05274">
    <property type="entry name" value="KR_FAS_SDR_x"/>
    <property type="match status" value="1"/>
</dbReference>
<dbReference type="Gene3D" id="3.40.366.10">
    <property type="entry name" value="Malonyl-Coenzyme A Acyl Carrier Protein, domain 2"/>
    <property type="match status" value="1"/>
</dbReference>
<proteinExistence type="predicted"/>
<dbReference type="InterPro" id="IPR042104">
    <property type="entry name" value="PKS_dehydratase_sf"/>
</dbReference>
<evidence type="ECO:0000256" key="9">
    <source>
        <dbReference type="PROSITE-ProRule" id="PRU01363"/>
    </source>
</evidence>
<protein>
    <submittedName>
        <fullName evidence="14">Uncharacterized protein</fullName>
    </submittedName>
</protein>
<dbReference type="SUPFAM" id="SSF47336">
    <property type="entry name" value="ACP-like"/>
    <property type="match status" value="1"/>
</dbReference>
<dbReference type="InterPro" id="IPR032821">
    <property type="entry name" value="PKS_assoc"/>
</dbReference>
<dbReference type="Pfam" id="PF08659">
    <property type="entry name" value="KR"/>
    <property type="match status" value="1"/>
</dbReference>
<dbReference type="Gene3D" id="3.40.47.10">
    <property type="match status" value="1"/>
</dbReference>
<evidence type="ECO:0000256" key="7">
    <source>
        <dbReference type="ARBA" id="ARBA00023268"/>
    </source>
</evidence>
<dbReference type="InterPro" id="IPR009081">
    <property type="entry name" value="PP-bd_ACP"/>
</dbReference>
<feature type="region of interest" description="Disordered" evidence="10">
    <location>
        <begin position="1"/>
        <end position="42"/>
    </location>
</feature>
<dbReference type="InterPro" id="IPR001227">
    <property type="entry name" value="Ac_transferase_dom_sf"/>
</dbReference>
<dbReference type="InterPro" id="IPR036291">
    <property type="entry name" value="NAD(P)-bd_dom_sf"/>
</dbReference>
<gene>
    <name evidence="14" type="ORF">POLS_LOCUS4198</name>
</gene>
<dbReference type="GO" id="GO:0006633">
    <property type="term" value="P:fatty acid biosynthetic process"/>
    <property type="evidence" value="ECO:0007669"/>
    <property type="project" value="InterPro"/>
</dbReference>
<dbReference type="CDD" id="cd00833">
    <property type="entry name" value="PKS"/>
    <property type="match status" value="1"/>
</dbReference>
<keyword evidence="2" id="KW-0597">Phosphoprotein</keyword>
<dbReference type="InterPro" id="IPR014043">
    <property type="entry name" value="Acyl_transferase_dom"/>
</dbReference>
<dbReference type="Pfam" id="PF16197">
    <property type="entry name" value="KAsynt_C_assoc"/>
    <property type="match status" value="1"/>
</dbReference>
<dbReference type="PANTHER" id="PTHR43775:SF29">
    <property type="entry name" value="ASPERFURANONE POLYKETIDE SYNTHASE AFOG-RELATED"/>
    <property type="match status" value="1"/>
</dbReference>
<dbReference type="OrthoDB" id="329835at2759"/>
<dbReference type="InterPro" id="IPR013154">
    <property type="entry name" value="ADH-like_N"/>
</dbReference>
<dbReference type="FunFam" id="3.40.50.720:FF:000209">
    <property type="entry name" value="Polyketide synthase Pks12"/>
    <property type="match status" value="1"/>
</dbReference>
<dbReference type="GO" id="GO:0004315">
    <property type="term" value="F:3-oxoacyl-[acyl-carrier-protein] synthase activity"/>
    <property type="evidence" value="ECO:0007669"/>
    <property type="project" value="InterPro"/>
</dbReference>
<dbReference type="GO" id="GO:0008168">
    <property type="term" value="F:methyltransferase activity"/>
    <property type="evidence" value="ECO:0007669"/>
    <property type="project" value="UniProtKB-KW"/>
</dbReference>
<dbReference type="InterPro" id="IPR016036">
    <property type="entry name" value="Malonyl_transacylase_ACP-bd"/>
</dbReference>
<dbReference type="PROSITE" id="PS50075">
    <property type="entry name" value="CARRIER"/>
    <property type="match status" value="1"/>
</dbReference>
<dbReference type="Pfam" id="PF23114">
    <property type="entry name" value="NAD-bd_HRPKS_sdrA"/>
    <property type="match status" value="1"/>
</dbReference>